<keyword evidence="2" id="KW-1185">Reference proteome</keyword>
<proteinExistence type="predicted"/>
<dbReference type="AlphaFoldDB" id="A0A067EK54"/>
<reference evidence="1 2" key="1">
    <citation type="submission" date="2014-04" db="EMBL/GenBank/DDBJ databases">
        <authorList>
            <consortium name="International Citrus Genome Consortium"/>
            <person name="Gmitter F."/>
            <person name="Chen C."/>
            <person name="Farmerie W."/>
            <person name="Harkins T."/>
            <person name="Desany B."/>
            <person name="Mohiuddin M."/>
            <person name="Kodira C."/>
            <person name="Borodovsky M."/>
            <person name="Lomsadze A."/>
            <person name="Burns P."/>
            <person name="Jenkins J."/>
            <person name="Prochnik S."/>
            <person name="Shu S."/>
            <person name="Chapman J."/>
            <person name="Pitluck S."/>
            <person name="Schmutz J."/>
            <person name="Rokhsar D."/>
        </authorList>
    </citation>
    <scope>NUCLEOTIDE SEQUENCE</scope>
</reference>
<gene>
    <name evidence="1" type="ORF">CISIN_1g035337mg</name>
</gene>
<protein>
    <submittedName>
        <fullName evidence="1">Uncharacterized protein</fullName>
    </submittedName>
</protein>
<evidence type="ECO:0000313" key="1">
    <source>
        <dbReference type="EMBL" id="KDO51592.1"/>
    </source>
</evidence>
<organism evidence="1 2">
    <name type="scientific">Citrus sinensis</name>
    <name type="common">Sweet orange</name>
    <name type="synonym">Citrus aurantium var. sinensis</name>
    <dbReference type="NCBI Taxonomy" id="2711"/>
    <lineage>
        <taxon>Eukaryota</taxon>
        <taxon>Viridiplantae</taxon>
        <taxon>Streptophyta</taxon>
        <taxon>Embryophyta</taxon>
        <taxon>Tracheophyta</taxon>
        <taxon>Spermatophyta</taxon>
        <taxon>Magnoliopsida</taxon>
        <taxon>eudicotyledons</taxon>
        <taxon>Gunneridae</taxon>
        <taxon>Pentapetalae</taxon>
        <taxon>rosids</taxon>
        <taxon>malvids</taxon>
        <taxon>Sapindales</taxon>
        <taxon>Rutaceae</taxon>
        <taxon>Aurantioideae</taxon>
        <taxon>Citrus</taxon>
    </lineage>
</organism>
<sequence length="67" mass="7602">MCFISFSFKESFITHQASSSSSNNSNYNQNHNINRSYLIELIESLVLKTRGLGHGHMNEEETKLPLG</sequence>
<dbReference type="Proteomes" id="UP000027120">
    <property type="component" value="Unassembled WGS sequence"/>
</dbReference>
<evidence type="ECO:0000313" key="2">
    <source>
        <dbReference type="Proteomes" id="UP000027120"/>
    </source>
</evidence>
<name>A0A067EK54_CITSI</name>
<dbReference type="EMBL" id="KK785052">
    <property type="protein sequence ID" value="KDO51592.1"/>
    <property type="molecule type" value="Genomic_DNA"/>
</dbReference>
<accession>A0A067EK54</accession>